<evidence type="ECO:0000313" key="2">
    <source>
        <dbReference type="EMBL" id="AJW80761.1"/>
    </source>
</evidence>
<reference evidence="2 4" key="1">
    <citation type="journal article" date="2015" name="Genome Announc.">
        <title>Complete Genome Sequence of Clavibacter michiganensis subsp. insidiosus R1-1 Using PacBio Single-Molecule Real-Time Technology.</title>
        <authorList>
            <person name="Lu Y."/>
            <person name="Samac D.A."/>
            <person name="Glazebrook J."/>
            <person name="Ishimaru C.A."/>
        </authorList>
    </citation>
    <scope>NUCLEOTIDE SEQUENCE [LARGE SCALE GENOMIC DNA]</scope>
    <source>
        <strain evidence="2 4">R1-1</strain>
        <plasmid evidence="2 4">pCI3</plasmid>
    </source>
</reference>
<evidence type="ECO:0000313" key="3">
    <source>
        <dbReference type="EMBL" id="RIJ44793.1"/>
    </source>
</evidence>
<evidence type="ECO:0000313" key="5">
    <source>
        <dbReference type="Proteomes" id="UP000266634"/>
    </source>
</evidence>
<name>A0A0D5CM97_9MICO</name>
<organism evidence="2 4">
    <name type="scientific">Clavibacter michiganensis subsp. insidiosus</name>
    <dbReference type="NCBI Taxonomy" id="33014"/>
    <lineage>
        <taxon>Bacteria</taxon>
        <taxon>Bacillati</taxon>
        <taxon>Actinomycetota</taxon>
        <taxon>Actinomycetes</taxon>
        <taxon>Micrococcales</taxon>
        <taxon>Microbacteriaceae</taxon>
        <taxon>Clavibacter</taxon>
    </lineage>
</organism>
<dbReference type="KEGG" id="cmh:VO01_16160"/>
<gene>
    <name evidence="3" type="ORF">DZF93_01470</name>
    <name evidence="2" type="ORF">VO01_16160</name>
</gene>
<keyword evidence="1" id="KW-0472">Membrane</keyword>
<sequence length="63" mass="6371">MILTLSVCALVVAVAEVVVGVLVFSIEQESGSPVAAVGVAMFIMAVPMMAIGILGLVGARKLK</sequence>
<dbReference type="AlphaFoldDB" id="A0A0D5CM97"/>
<dbReference type="Proteomes" id="UP000266634">
    <property type="component" value="Unassembled WGS sequence"/>
</dbReference>
<dbReference type="PATRIC" id="fig|33014.5.peg.3371"/>
<reference evidence="3 5" key="2">
    <citation type="submission" date="2018-08" db="EMBL/GenBank/DDBJ databases">
        <title>Genome Sequence of Clavibacter michiganensis Subspecies type strains, and the Atypical Peach-Colored Strains Isolated from Tomato.</title>
        <authorList>
            <person name="Osdaghi E."/>
            <person name="Portier P."/>
            <person name="Briand M."/>
            <person name="Jacques M.-A."/>
        </authorList>
    </citation>
    <scope>NUCLEOTIDE SEQUENCE [LARGE SCALE GENOMIC DNA]</scope>
    <source>
        <strain evidence="3 5">CFBP 6488</strain>
    </source>
</reference>
<protein>
    <submittedName>
        <fullName evidence="2">Uncharacterized protein</fullName>
    </submittedName>
</protein>
<evidence type="ECO:0000256" key="1">
    <source>
        <dbReference type="SAM" id="Phobius"/>
    </source>
</evidence>
<keyword evidence="1" id="KW-1133">Transmembrane helix</keyword>
<dbReference type="HOGENOM" id="CLU_2877708_0_0_11"/>
<evidence type="ECO:0000313" key="4">
    <source>
        <dbReference type="Proteomes" id="UP000032604"/>
    </source>
</evidence>
<dbReference type="EMBL" id="CP011046">
    <property type="protein sequence ID" value="AJW80761.1"/>
    <property type="molecule type" value="Genomic_DNA"/>
</dbReference>
<proteinExistence type="predicted"/>
<dbReference type="Proteomes" id="UP000032604">
    <property type="component" value="Plasmid pCI3"/>
</dbReference>
<keyword evidence="2" id="KW-0614">Plasmid</keyword>
<dbReference type="EMBL" id="QWEA01000019">
    <property type="protein sequence ID" value="RIJ44793.1"/>
    <property type="molecule type" value="Genomic_DNA"/>
</dbReference>
<accession>A0A0D5CM97</accession>
<feature type="transmembrane region" description="Helical" evidence="1">
    <location>
        <begin position="35"/>
        <end position="57"/>
    </location>
</feature>
<keyword evidence="1" id="KW-0812">Transmembrane</keyword>
<geneLocation type="plasmid" evidence="2 4">
    <name>pCI3</name>
</geneLocation>